<dbReference type="Proteomes" id="UP001152320">
    <property type="component" value="Chromosome 2"/>
</dbReference>
<feature type="transmembrane region" description="Helical" evidence="5">
    <location>
        <begin position="184"/>
        <end position="206"/>
    </location>
</feature>
<gene>
    <name evidence="7" type="ORF">HOLleu_06583</name>
</gene>
<dbReference type="Pfam" id="PF00892">
    <property type="entry name" value="EamA"/>
    <property type="match status" value="2"/>
</dbReference>
<dbReference type="OrthoDB" id="306876at2759"/>
<comment type="caution">
    <text evidence="7">The sequence shown here is derived from an EMBL/GenBank/DDBJ whole genome shotgun (WGS) entry which is preliminary data.</text>
</comment>
<feature type="transmembrane region" description="Helical" evidence="5">
    <location>
        <begin position="100"/>
        <end position="117"/>
    </location>
</feature>
<keyword evidence="3 5" id="KW-1133">Transmembrane helix</keyword>
<accession>A0A9Q1CL39</accession>
<feature type="domain" description="EamA" evidence="6">
    <location>
        <begin position="220"/>
        <end position="357"/>
    </location>
</feature>
<evidence type="ECO:0000259" key="6">
    <source>
        <dbReference type="Pfam" id="PF00892"/>
    </source>
</evidence>
<proteinExistence type="predicted"/>
<dbReference type="AlphaFoldDB" id="A0A9Q1CL39"/>
<dbReference type="InterPro" id="IPR000620">
    <property type="entry name" value="EamA_dom"/>
</dbReference>
<reference evidence="7" key="1">
    <citation type="submission" date="2021-10" db="EMBL/GenBank/DDBJ databases">
        <title>Tropical sea cucumber genome reveals ecological adaptation and Cuvierian tubules defense mechanism.</title>
        <authorList>
            <person name="Chen T."/>
        </authorList>
    </citation>
    <scope>NUCLEOTIDE SEQUENCE</scope>
    <source>
        <strain evidence="7">Nanhai2018</strain>
        <tissue evidence="7">Muscle</tissue>
    </source>
</reference>
<evidence type="ECO:0000256" key="3">
    <source>
        <dbReference type="ARBA" id="ARBA00022989"/>
    </source>
</evidence>
<evidence type="ECO:0000256" key="5">
    <source>
        <dbReference type="SAM" id="Phobius"/>
    </source>
</evidence>
<sequence>MKTNKEGIPSQKFNHATTVTSYDNDINSVKYVEAPVEISEGLQLEPERDTPNRRRYVLTDIKCGIYNRRGLLYILLSSLFFALLGVFVQLSTAIHEMEEGFVRGLFLSFFSVFGIIMGNTKLVLSKRQYFWITVNGCLNAFAQIGMFAAYNLTSVGDATAVMYSMPAFSGVMAWIFLKEPLTLLDVIFTVLCIIGVFLLSKPAFIFGSGKDEESDSNFLGTMWALAVLISLSSACIVTRKLRQQSVSESCDSLILTLVHGVLVTITCAILNTLIGEWCVPIDVTQLCYALGIGLSGFFGIYLYCLSLKTEKALVVSVVFTTSIFMAYIFQFAIFHDYPDLISGLGIIVILLSVFGVLMTDWRKDSKLTQSYATVEQSTIS</sequence>
<dbReference type="PANTHER" id="PTHR22911">
    <property type="entry name" value="ACYL-MALONYL CONDENSING ENZYME-RELATED"/>
    <property type="match status" value="1"/>
</dbReference>
<feature type="transmembrane region" description="Helical" evidence="5">
    <location>
        <begin position="129"/>
        <end position="152"/>
    </location>
</feature>
<organism evidence="7 8">
    <name type="scientific">Holothuria leucospilota</name>
    <name type="common">Black long sea cucumber</name>
    <name type="synonym">Mertensiothuria leucospilota</name>
    <dbReference type="NCBI Taxonomy" id="206669"/>
    <lineage>
        <taxon>Eukaryota</taxon>
        <taxon>Metazoa</taxon>
        <taxon>Echinodermata</taxon>
        <taxon>Eleutherozoa</taxon>
        <taxon>Echinozoa</taxon>
        <taxon>Holothuroidea</taxon>
        <taxon>Aspidochirotacea</taxon>
        <taxon>Aspidochirotida</taxon>
        <taxon>Holothuriidae</taxon>
        <taxon>Holothuria</taxon>
    </lineage>
</organism>
<dbReference type="InterPro" id="IPR037185">
    <property type="entry name" value="EmrE-like"/>
</dbReference>
<feature type="transmembrane region" description="Helical" evidence="5">
    <location>
        <begin position="253"/>
        <end position="274"/>
    </location>
</feature>
<evidence type="ECO:0000256" key="1">
    <source>
        <dbReference type="ARBA" id="ARBA00004141"/>
    </source>
</evidence>
<feature type="transmembrane region" description="Helical" evidence="5">
    <location>
        <begin position="218"/>
        <end position="241"/>
    </location>
</feature>
<dbReference type="PANTHER" id="PTHR22911:SF6">
    <property type="entry name" value="SOLUTE CARRIER FAMILY 35 MEMBER G1"/>
    <property type="match status" value="1"/>
</dbReference>
<evidence type="ECO:0000313" key="7">
    <source>
        <dbReference type="EMBL" id="KAJ8047552.1"/>
    </source>
</evidence>
<feature type="transmembrane region" description="Helical" evidence="5">
    <location>
        <begin position="286"/>
        <end position="305"/>
    </location>
</feature>
<comment type="subcellular location">
    <subcellularLocation>
        <location evidence="1">Membrane</location>
        <topology evidence="1">Multi-pass membrane protein</topology>
    </subcellularLocation>
</comment>
<keyword evidence="2 5" id="KW-0812">Transmembrane</keyword>
<evidence type="ECO:0000256" key="4">
    <source>
        <dbReference type="ARBA" id="ARBA00023136"/>
    </source>
</evidence>
<evidence type="ECO:0000256" key="2">
    <source>
        <dbReference type="ARBA" id="ARBA00022692"/>
    </source>
</evidence>
<dbReference type="EMBL" id="JAIZAY010000002">
    <property type="protein sequence ID" value="KAJ8047552.1"/>
    <property type="molecule type" value="Genomic_DNA"/>
</dbReference>
<feature type="transmembrane region" description="Helical" evidence="5">
    <location>
        <begin position="312"/>
        <end position="334"/>
    </location>
</feature>
<evidence type="ECO:0000313" key="8">
    <source>
        <dbReference type="Proteomes" id="UP001152320"/>
    </source>
</evidence>
<feature type="domain" description="EamA" evidence="6">
    <location>
        <begin position="69"/>
        <end position="200"/>
    </location>
</feature>
<dbReference type="SUPFAM" id="SSF103481">
    <property type="entry name" value="Multidrug resistance efflux transporter EmrE"/>
    <property type="match status" value="2"/>
</dbReference>
<feature type="transmembrane region" description="Helical" evidence="5">
    <location>
        <begin position="158"/>
        <end position="177"/>
    </location>
</feature>
<name>A0A9Q1CL39_HOLLE</name>
<keyword evidence="4 5" id="KW-0472">Membrane</keyword>
<keyword evidence="8" id="KW-1185">Reference proteome</keyword>
<feature type="transmembrane region" description="Helical" evidence="5">
    <location>
        <begin position="71"/>
        <end position="94"/>
    </location>
</feature>
<protein>
    <submittedName>
        <fullName evidence="7">Solute carrier family 35 member G1</fullName>
    </submittedName>
</protein>
<feature type="transmembrane region" description="Helical" evidence="5">
    <location>
        <begin position="340"/>
        <end position="359"/>
    </location>
</feature>
<dbReference type="GO" id="GO:0016020">
    <property type="term" value="C:membrane"/>
    <property type="evidence" value="ECO:0007669"/>
    <property type="project" value="UniProtKB-SubCell"/>
</dbReference>